<dbReference type="AlphaFoldDB" id="A0A177A108"/>
<proteinExistence type="predicted"/>
<dbReference type="OrthoDB" id="2993351at2759"/>
<accession>A0A177A108</accession>
<dbReference type="Gene3D" id="2.170.150.70">
    <property type="match status" value="1"/>
</dbReference>
<protein>
    <recommendedName>
        <fullName evidence="2">CENP-V/GFA domain-containing protein</fullName>
    </recommendedName>
</protein>
<gene>
    <name evidence="1" type="ORF">VC83_08230</name>
</gene>
<reference evidence="1" key="1">
    <citation type="submission" date="2016-03" db="EMBL/GenBank/DDBJ databases">
        <title>Updated assembly of Pseudogymnoascus destructans, the fungus causing white-nose syndrome of bats.</title>
        <authorList>
            <person name="Palmer J.M."/>
            <person name="Drees K.P."/>
            <person name="Foster J.T."/>
            <person name="Lindner D.L."/>
        </authorList>
    </citation>
    <scope>NUCLEOTIDE SEQUENCE [LARGE SCALE GENOMIC DNA]</scope>
    <source>
        <strain evidence="1">20631-21</strain>
    </source>
</reference>
<evidence type="ECO:0000313" key="1">
    <source>
        <dbReference type="EMBL" id="OAF55270.1"/>
    </source>
</evidence>
<dbReference type="SUPFAM" id="SSF51316">
    <property type="entry name" value="Mss4-like"/>
    <property type="match status" value="1"/>
</dbReference>
<evidence type="ECO:0008006" key="2">
    <source>
        <dbReference type="Google" id="ProtNLM"/>
    </source>
</evidence>
<dbReference type="EMBL" id="KV441410">
    <property type="protein sequence ID" value="OAF55270.1"/>
    <property type="molecule type" value="Genomic_DNA"/>
</dbReference>
<dbReference type="Proteomes" id="UP000077154">
    <property type="component" value="Unassembled WGS sequence"/>
</dbReference>
<organism evidence="1">
    <name type="scientific">Pseudogymnoascus destructans</name>
    <dbReference type="NCBI Taxonomy" id="655981"/>
    <lineage>
        <taxon>Eukaryota</taxon>
        <taxon>Fungi</taxon>
        <taxon>Dikarya</taxon>
        <taxon>Ascomycota</taxon>
        <taxon>Pezizomycotina</taxon>
        <taxon>Leotiomycetes</taxon>
        <taxon>Thelebolales</taxon>
        <taxon>Thelebolaceae</taxon>
        <taxon>Pseudogymnoascus</taxon>
    </lineage>
</organism>
<sequence length="212" mass="23477">MSTPPPPSPPPQTHSGTCHCSHIRSSITSTLPSIVSCDCSICVRREALIQRVPDADFHPISPTAASLEDRTHGLIECRSQILIHAYDFYHGHFSAFNISTHTVLNRCNALKRISASTLPDTLQWNALALTEASARCGLDLHRVQRYSDADTDALLDDLYTLEQLKDPRMNIRIVRPLVDPLYDPPKSNLLSPSKSLQCIAPHQTVSPNPQPK</sequence>
<dbReference type="RefSeq" id="XP_024320571.1">
    <property type="nucleotide sequence ID" value="XM_024471786.1"/>
</dbReference>
<dbReference type="GeneID" id="36291272"/>
<dbReference type="InterPro" id="IPR011057">
    <property type="entry name" value="Mss4-like_sf"/>
</dbReference>
<name>A0A177A108_9PEZI</name>